<evidence type="ECO:0000313" key="3">
    <source>
        <dbReference type="Proteomes" id="UP000297716"/>
    </source>
</evidence>
<proteinExistence type="predicted"/>
<dbReference type="PROSITE" id="PS51257">
    <property type="entry name" value="PROKAR_LIPOPROTEIN"/>
    <property type="match status" value="1"/>
</dbReference>
<keyword evidence="3" id="KW-1185">Reference proteome</keyword>
<dbReference type="AlphaFoldDB" id="A0A4Z0Z4R1"/>
<name>A0A4Z0Z4R1_9PEZI</name>
<dbReference type="OrthoDB" id="73875at2759"/>
<accession>A0A4Z0Z4R1</accession>
<feature type="region of interest" description="Disordered" evidence="1">
    <location>
        <begin position="195"/>
        <end position="237"/>
    </location>
</feature>
<feature type="region of interest" description="Disordered" evidence="1">
    <location>
        <begin position="837"/>
        <end position="856"/>
    </location>
</feature>
<comment type="caution">
    <text evidence="2">The sequence shown here is derived from an EMBL/GenBank/DDBJ whole genome shotgun (WGS) entry which is preliminary data.</text>
</comment>
<evidence type="ECO:0000256" key="1">
    <source>
        <dbReference type="SAM" id="MobiDB-lite"/>
    </source>
</evidence>
<reference evidence="2 3" key="1">
    <citation type="submission" date="2019-03" db="EMBL/GenBank/DDBJ databases">
        <title>Draft genome sequence of Xylaria hypoxylon DSM 108379, a ubiquitous saprotrophic-parasitic fungi on hardwood.</title>
        <authorList>
            <person name="Buettner E."/>
            <person name="Leonhardt S."/>
            <person name="Gebauer A.M."/>
            <person name="Liers C."/>
            <person name="Hofrichter M."/>
            <person name="Kellner H."/>
        </authorList>
    </citation>
    <scope>NUCLEOTIDE SEQUENCE [LARGE SCALE GENOMIC DNA]</scope>
    <source>
        <strain evidence="2 3">DSM 108379</strain>
    </source>
</reference>
<feature type="compositionally biased region" description="Pro residues" evidence="1">
    <location>
        <begin position="210"/>
        <end position="225"/>
    </location>
</feature>
<sequence>MRNSTVCLAIASAMLSCNLNSEAQIQTFLPQAEVAPVAAGEHEFLTQDHEDIWTTITVATWTPAAPWPHTGTPGPLTITIEASSPPTTTLAVPNVPATTTTEVPPPKITLGTPTSTMTTVPPWFGVETLSGQTYWGWVTTTRADGTSTVLPVVAGNMVWELPAIPHVDFDFPQFNLPRFSLPCIRFLFIEIGNCDDPPTPDDSPSNGSLPPSPPPPPPPDSPPKPTQSEPQQETSSCTAIRTVSNCEVTCSMSAANPSTTVTTCYNTVCSTTTISCSSTGTTATSVITSGCPMTILPPSLYKMPVIVWDSPLVECVIECPAFNEWEADLDDPDEWTEPPNDDSFSWLDFISPSSPQGAERPIYSGINVPNGRPVSVVGLSASSCWITDSSQVPGTPKVVATPPYLRGPSVLSYDLAGGVTALDVLSRWLKVTSNVFCEPSLTWVDASIIQSDTVSVSMTHTGPGSVNQAAWPTIDHAFENQWLHWFFGRIINATAQSIADTTGPVDKINCDDLSFVLSIPRLQEDLNRVLGPDYVSYPGDSWEGDILGPDPGFKNKIEEKLRYWHDIFLGMEIANDPILQGAVRRTNLRLLETFVQIDNELACEQAYQTGKWAFAPKYEDFIKNYTWFLTKPYILYGKVQALVASVHYDILLAVDAARAGMFSNDQIEELNGLIKQQNALLAVADPVDPDSPFLWKMDWGWPASTLLEKKPGIICNKPPYASNSFTSEELTATATATYNPASPASSVTIPYFQSTSSFAPDLSSAPIPRTTPAPSFPGSSTGLSATQTYMYCATDFQCTEACAIGYSNRCELYGLGDHGYGTCTCVSNSVMSSTSLPTSSILSTTPQAPPSQPPPPPTANCYFKDALIGVTFKVSDINGWAGDKGETLLREERGCGALTDWHWVDLDTGGQAIFLLPFFIKDGCVEDAIKTAGGPRIQCYYKGIGDWSDDTKS</sequence>
<gene>
    <name evidence="2" type="ORF">E0Z10_g2111</name>
</gene>
<feature type="compositionally biased region" description="Low complexity" evidence="1">
    <location>
        <begin position="837"/>
        <end position="846"/>
    </location>
</feature>
<feature type="compositionally biased region" description="Pro residues" evidence="1">
    <location>
        <begin position="847"/>
        <end position="856"/>
    </location>
</feature>
<feature type="region of interest" description="Disordered" evidence="1">
    <location>
        <begin position="96"/>
        <end position="116"/>
    </location>
</feature>
<evidence type="ECO:0000313" key="2">
    <source>
        <dbReference type="EMBL" id="TGJ86661.1"/>
    </source>
</evidence>
<dbReference type="Proteomes" id="UP000297716">
    <property type="component" value="Unassembled WGS sequence"/>
</dbReference>
<protein>
    <submittedName>
        <fullName evidence="2">Uncharacterized protein</fullName>
    </submittedName>
</protein>
<dbReference type="STRING" id="37992.A0A4Z0Z4R1"/>
<dbReference type="EMBL" id="SKBN01000024">
    <property type="protein sequence ID" value="TGJ86661.1"/>
    <property type="molecule type" value="Genomic_DNA"/>
</dbReference>
<organism evidence="2 3">
    <name type="scientific">Xylaria hypoxylon</name>
    <dbReference type="NCBI Taxonomy" id="37992"/>
    <lineage>
        <taxon>Eukaryota</taxon>
        <taxon>Fungi</taxon>
        <taxon>Dikarya</taxon>
        <taxon>Ascomycota</taxon>
        <taxon>Pezizomycotina</taxon>
        <taxon>Sordariomycetes</taxon>
        <taxon>Xylariomycetidae</taxon>
        <taxon>Xylariales</taxon>
        <taxon>Xylariaceae</taxon>
        <taxon>Xylaria</taxon>
    </lineage>
</organism>